<dbReference type="OrthoDB" id="291052at2"/>
<evidence type="ECO:0008006" key="3">
    <source>
        <dbReference type="Google" id="ProtNLM"/>
    </source>
</evidence>
<dbReference type="NCBIfam" id="TIGR02532">
    <property type="entry name" value="IV_pilin_GFxxxE"/>
    <property type="match status" value="1"/>
</dbReference>
<dbReference type="Proteomes" id="UP000318288">
    <property type="component" value="Unassembled WGS sequence"/>
</dbReference>
<reference evidence="1 2" key="1">
    <citation type="submission" date="2019-02" db="EMBL/GenBank/DDBJ databases">
        <title>Deep-cultivation of Planctomycetes and their phenomic and genomic characterization uncovers novel biology.</title>
        <authorList>
            <person name="Wiegand S."/>
            <person name="Jogler M."/>
            <person name="Boedeker C."/>
            <person name="Pinto D."/>
            <person name="Vollmers J."/>
            <person name="Rivas-Marin E."/>
            <person name="Kohn T."/>
            <person name="Peeters S.H."/>
            <person name="Heuer A."/>
            <person name="Rast P."/>
            <person name="Oberbeckmann S."/>
            <person name="Bunk B."/>
            <person name="Jeske O."/>
            <person name="Meyerdierks A."/>
            <person name="Storesund J.E."/>
            <person name="Kallscheuer N."/>
            <person name="Luecker S."/>
            <person name="Lage O.M."/>
            <person name="Pohl T."/>
            <person name="Merkel B.J."/>
            <person name="Hornburger P."/>
            <person name="Mueller R.-W."/>
            <person name="Bruemmer F."/>
            <person name="Labrenz M."/>
            <person name="Spormann A.M."/>
            <person name="Op Den Camp H."/>
            <person name="Overmann J."/>
            <person name="Amann R."/>
            <person name="Jetten M.S.M."/>
            <person name="Mascher T."/>
            <person name="Medema M.H."/>
            <person name="Devos D.P."/>
            <person name="Kaster A.-K."/>
            <person name="Ovreas L."/>
            <person name="Rohde M."/>
            <person name="Galperin M.Y."/>
            <person name="Jogler C."/>
        </authorList>
    </citation>
    <scope>NUCLEOTIDE SEQUENCE [LARGE SCALE GENOMIC DNA]</scope>
    <source>
        <strain evidence="1 2">Poly51</strain>
    </source>
</reference>
<evidence type="ECO:0000313" key="2">
    <source>
        <dbReference type="Proteomes" id="UP000318288"/>
    </source>
</evidence>
<dbReference type="AlphaFoldDB" id="A0A5C6EF43"/>
<sequence>MTHHRNRRGFSLLEILLALAILGGALAMLSQIAETGTSAAREARDLSVARLMCQSKLSETLLDAASGITPQTIITAPLPSFDSGSMTTFNYSIEVQPASLDGLLSLRVTVVAENPNGGSPLATFVLTRWLVDPALGLEAAEAEAEAMKALESEEAAL</sequence>
<accession>A0A5C6EF43</accession>
<comment type="caution">
    <text evidence="1">The sequence shown here is derived from an EMBL/GenBank/DDBJ whole genome shotgun (WGS) entry which is preliminary data.</text>
</comment>
<evidence type="ECO:0000313" key="1">
    <source>
        <dbReference type="EMBL" id="TWU47200.1"/>
    </source>
</evidence>
<dbReference type="RefSeq" id="WP_146460840.1">
    <property type="nucleotide sequence ID" value="NZ_SJPW01000007.1"/>
</dbReference>
<name>A0A5C6EF43_9BACT</name>
<dbReference type="EMBL" id="SJPW01000007">
    <property type="protein sequence ID" value="TWU47200.1"/>
    <property type="molecule type" value="Genomic_DNA"/>
</dbReference>
<organism evidence="1 2">
    <name type="scientific">Rubripirellula tenax</name>
    <dbReference type="NCBI Taxonomy" id="2528015"/>
    <lineage>
        <taxon>Bacteria</taxon>
        <taxon>Pseudomonadati</taxon>
        <taxon>Planctomycetota</taxon>
        <taxon>Planctomycetia</taxon>
        <taxon>Pirellulales</taxon>
        <taxon>Pirellulaceae</taxon>
        <taxon>Rubripirellula</taxon>
    </lineage>
</organism>
<dbReference type="Pfam" id="PF07963">
    <property type="entry name" value="N_methyl"/>
    <property type="match status" value="1"/>
</dbReference>
<dbReference type="InterPro" id="IPR012902">
    <property type="entry name" value="N_methyl_site"/>
</dbReference>
<gene>
    <name evidence="1" type="ORF">Poly51_49980</name>
</gene>
<protein>
    <recommendedName>
        <fullName evidence="3">Prepilin-type N-terminal cleavage/methylation domain-containing protein</fullName>
    </recommendedName>
</protein>
<keyword evidence="2" id="KW-1185">Reference proteome</keyword>
<proteinExistence type="predicted"/>